<evidence type="ECO:0000256" key="6">
    <source>
        <dbReference type="ARBA" id="ARBA00022842"/>
    </source>
</evidence>
<comment type="cofactor">
    <cofactor evidence="15">
        <name>Mg(2+)</name>
        <dbReference type="ChEBI" id="CHEBI:18420"/>
    </cofactor>
    <cofactor evidence="15">
        <name>Ca(2+)</name>
        <dbReference type="ChEBI" id="CHEBI:29108"/>
    </cofactor>
    <cofactor evidence="15">
        <name>Mn(2+)</name>
        <dbReference type="ChEBI" id="CHEBI:29035"/>
    </cofactor>
    <cofactor evidence="15">
        <name>Co(2+)</name>
        <dbReference type="ChEBI" id="CHEBI:48828"/>
    </cofactor>
    <text evidence="15">Binds 1 Mg(2+) ion per subunit. Can also utilize other divalent metal cations, such as Ca(2+), Mn(2+) and Co(2+).</text>
</comment>
<feature type="binding site" evidence="12">
    <location>
        <position position="263"/>
    </location>
    <ligand>
        <name>thiamine diphosphate</name>
        <dbReference type="ChEBI" id="CHEBI:58937"/>
    </ligand>
</feature>
<feature type="binding site" evidence="13">
    <location>
        <position position="189"/>
    </location>
    <ligand>
        <name>Mg(2+)</name>
        <dbReference type="ChEBI" id="CHEBI:18420"/>
    </ligand>
</feature>
<evidence type="ECO:0000256" key="2">
    <source>
        <dbReference type="ARBA" id="ARBA00011738"/>
    </source>
</evidence>
<organism evidence="17 18">
    <name type="scientific">Candidatus Desulfacyla euxinica</name>
    <dbReference type="NCBI Taxonomy" id="2841693"/>
    <lineage>
        <taxon>Bacteria</taxon>
        <taxon>Deltaproteobacteria</taxon>
        <taxon>Candidatus Desulfacyla</taxon>
    </lineage>
</organism>
<keyword evidence="5 13" id="KW-0479">Metal-binding</keyword>
<gene>
    <name evidence="17" type="primary">tkt</name>
    <name evidence="17" type="ORF">H8E19_10270</name>
</gene>
<dbReference type="FunFam" id="3.40.50.970:FF:000004">
    <property type="entry name" value="Transketolase"/>
    <property type="match status" value="1"/>
</dbReference>
<dbReference type="Proteomes" id="UP000650524">
    <property type="component" value="Unassembled WGS sequence"/>
</dbReference>
<accession>A0A8J6N0A3</accession>
<dbReference type="PROSITE" id="PS00801">
    <property type="entry name" value="TRANSKETOLASE_1"/>
    <property type="match status" value="1"/>
</dbReference>
<dbReference type="PANTHER" id="PTHR43522:SF2">
    <property type="entry name" value="TRANSKETOLASE 1-RELATED"/>
    <property type="match status" value="1"/>
</dbReference>
<dbReference type="SUPFAM" id="SSF52922">
    <property type="entry name" value="TK C-terminal domain-like"/>
    <property type="match status" value="1"/>
</dbReference>
<feature type="binding site" evidence="12">
    <location>
        <position position="158"/>
    </location>
    <ligand>
        <name>thiamine diphosphate</name>
        <dbReference type="ChEBI" id="CHEBI:58937"/>
    </ligand>
</feature>
<dbReference type="InterPro" id="IPR005474">
    <property type="entry name" value="Transketolase_N"/>
</dbReference>
<feature type="binding site" evidence="13">
    <location>
        <position position="187"/>
    </location>
    <ligand>
        <name>Mg(2+)</name>
        <dbReference type="ChEBI" id="CHEBI:18420"/>
    </ligand>
</feature>
<evidence type="ECO:0000256" key="7">
    <source>
        <dbReference type="ARBA" id="ARBA00023052"/>
    </source>
</evidence>
<evidence type="ECO:0000256" key="1">
    <source>
        <dbReference type="ARBA" id="ARBA00007131"/>
    </source>
</evidence>
<dbReference type="AlphaFoldDB" id="A0A8J6N0A3"/>
<evidence type="ECO:0000256" key="5">
    <source>
        <dbReference type="ARBA" id="ARBA00022723"/>
    </source>
</evidence>
<evidence type="ECO:0000256" key="14">
    <source>
        <dbReference type="PIRSR" id="PIRSR605478-5"/>
    </source>
</evidence>
<feature type="binding site" evidence="11">
    <location>
        <position position="470"/>
    </location>
    <ligand>
        <name>substrate</name>
    </ligand>
</feature>
<dbReference type="SMART" id="SM00861">
    <property type="entry name" value="Transket_pyr"/>
    <property type="match status" value="1"/>
</dbReference>
<keyword evidence="4 15" id="KW-0808">Transferase</keyword>
<sequence>MTTKLDELCVNTIRMLSADGVEKANSGHPGMPMGAAPMAYILWTRFLQHNPLNPKWPARDRFVLSAGHGSMLLYSLLHLTGYDLSLDDLREFRQWKSRTPGHPEYRLTPGVEITTGPLGQGFAGGVGMAIAERFLAARFNRPDYPIVNHFTYGIVSDGDLMEGVTHETASLAGHLRLGKLIYLYDDNHISIEGSTDITFTEETEDRFRAYGWHVQIIEDGNNLEAIEDAISNAREETDSPSLIAIRTHIGYGSPGKVDHPSAHGEPLGKDEIRLTKENLNWPIEPSFFIPDEVADHFQPTVEKGKENEDLWKEMLRSYTQEFPDLAEEWRRFMDGEFPEGWDRDIPCFPADPKGMATRVASGTVLNAIAEQIPNLMGGSADLAPSNKTEIKGEEDFQPAAYSGRNLRFGVREHGMGSILNGMALHGGVIPYGGTFLIFSDYMRPAIRLAALMGLKVIYIFTHDSIGLGEDGPTHQPIEQLAALRAIPGLTVIRPCDGNETAEAWKVALMSDSGPVALALTRQGLPVLDRTVYPTAENLTRGAYILRGAKESRPDLILISTGSEVHIALEAAKRIDESGVKVRVVNMPSWELFDRQDEAYRRQVLPLEIKARVAIEAGISQGWHRYVGDEGRIIALDRFGASAPSKILYEKFGFTPENVVETALTLVKRPG</sequence>
<comment type="similarity">
    <text evidence="1 15">Belongs to the transketolase family.</text>
</comment>
<keyword evidence="7 12" id="KW-0786">Thiamine pyrophosphate</keyword>
<dbReference type="GO" id="GO:0004802">
    <property type="term" value="F:transketolase activity"/>
    <property type="evidence" value="ECO:0007669"/>
    <property type="project" value="UniProtKB-UniRule"/>
</dbReference>
<comment type="subunit">
    <text evidence="2 15">Homodimer.</text>
</comment>
<dbReference type="InterPro" id="IPR005478">
    <property type="entry name" value="Transketolase_bac-like"/>
</dbReference>
<evidence type="ECO:0000259" key="16">
    <source>
        <dbReference type="SMART" id="SM00861"/>
    </source>
</evidence>
<comment type="catalytic activity">
    <reaction evidence="8 15">
        <text>D-sedoheptulose 7-phosphate + D-glyceraldehyde 3-phosphate = aldehydo-D-ribose 5-phosphate + D-xylulose 5-phosphate</text>
        <dbReference type="Rhea" id="RHEA:10508"/>
        <dbReference type="ChEBI" id="CHEBI:57483"/>
        <dbReference type="ChEBI" id="CHEBI:57737"/>
        <dbReference type="ChEBI" id="CHEBI:58273"/>
        <dbReference type="ChEBI" id="CHEBI:59776"/>
        <dbReference type="EC" id="2.2.1.1"/>
    </reaction>
</comment>
<evidence type="ECO:0000313" key="17">
    <source>
        <dbReference type="EMBL" id="MBC8177778.1"/>
    </source>
</evidence>
<evidence type="ECO:0000256" key="15">
    <source>
        <dbReference type="RuleBase" id="RU004996"/>
    </source>
</evidence>
<dbReference type="Pfam" id="PF00456">
    <property type="entry name" value="Transketolase_N"/>
    <property type="match status" value="1"/>
</dbReference>
<dbReference type="Pfam" id="PF22613">
    <property type="entry name" value="Transketolase_C_1"/>
    <property type="match status" value="1"/>
</dbReference>
<dbReference type="CDD" id="cd07033">
    <property type="entry name" value="TPP_PYR_DXS_TK_like"/>
    <property type="match status" value="1"/>
</dbReference>
<reference evidence="17 18" key="1">
    <citation type="submission" date="2020-08" db="EMBL/GenBank/DDBJ databases">
        <title>Bridging the membrane lipid divide: bacteria of the FCB group superphylum have the potential to synthesize archaeal ether lipids.</title>
        <authorList>
            <person name="Villanueva L."/>
            <person name="Von Meijenfeldt F.A.B."/>
            <person name="Westbye A.B."/>
            <person name="Yadav S."/>
            <person name="Hopmans E.C."/>
            <person name="Dutilh B.E."/>
            <person name="Sinninghe Damste J.S."/>
        </authorList>
    </citation>
    <scope>NUCLEOTIDE SEQUENCE [LARGE SCALE GENOMIC DNA]</scope>
    <source>
        <strain evidence="17">NIOZ-UU27</strain>
    </source>
</reference>
<feature type="binding site" evidence="11">
    <location>
        <position position="358"/>
    </location>
    <ligand>
        <name>substrate</name>
    </ligand>
</feature>
<dbReference type="Gene3D" id="3.40.50.920">
    <property type="match status" value="1"/>
</dbReference>
<dbReference type="FunFam" id="3.40.50.920:FF:000003">
    <property type="entry name" value="Transketolase"/>
    <property type="match status" value="1"/>
</dbReference>
<feature type="binding site" evidence="11">
    <location>
        <position position="28"/>
    </location>
    <ligand>
        <name>substrate</name>
    </ligand>
</feature>
<feature type="domain" description="Transketolase-like pyrimidine-binding" evidence="16">
    <location>
        <begin position="355"/>
        <end position="526"/>
    </location>
</feature>
<feature type="binding site" evidence="11">
    <location>
        <position position="521"/>
    </location>
    <ligand>
        <name>substrate</name>
    </ligand>
</feature>
<dbReference type="EC" id="2.2.1.1" evidence="3 9"/>
<feature type="binding site" evidence="13">
    <location>
        <position position="157"/>
    </location>
    <ligand>
        <name>Mg(2+)</name>
        <dbReference type="ChEBI" id="CHEBI:18420"/>
    </ligand>
</feature>
<evidence type="ECO:0000256" key="13">
    <source>
        <dbReference type="PIRSR" id="PIRSR605478-4"/>
    </source>
</evidence>
<dbReference type="CDD" id="cd02012">
    <property type="entry name" value="TPP_TK"/>
    <property type="match status" value="1"/>
</dbReference>
<feature type="binding site" evidence="12">
    <location>
        <position position="187"/>
    </location>
    <ligand>
        <name>thiamine diphosphate</name>
        <dbReference type="ChEBI" id="CHEBI:58937"/>
    </ligand>
</feature>
<dbReference type="InterPro" id="IPR009014">
    <property type="entry name" value="Transketo_C/PFOR_II"/>
</dbReference>
<evidence type="ECO:0000256" key="3">
    <source>
        <dbReference type="ARBA" id="ARBA00013152"/>
    </source>
</evidence>
<evidence type="ECO:0000256" key="10">
    <source>
        <dbReference type="PIRSR" id="PIRSR605478-1"/>
    </source>
</evidence>
<comment type="cofactor">
    <cofactor evidence="13">
        <name>Mg(2+)</name>
        <dbReference type="ChEBI" id="CHEBI:18420"/>
    </cofactor>
    <text evidence="13">Binds 1 Mg(2+) ion per subunit. Can also utilize other divalent metal cations, such as Ca(2+), Mn(2+) and Co(2+).</text>
</comment>
<dbReference type="GO" id="GO:0006098">
    <property type="term" value="P:pentose-phosphate shunt"/>
    <property type="evidence" value="ECO:0007669"/>
    <property type="project" value="TreeGrafter"/>
</dbReference>
<dbReference type="InterPro" id="IPR033247">
    <property type="entry name" value="Transketolase_fam"/>
</dbReference>
<feature type="binding site" evidence="11">
    <location>
        <position position="385"/>
    </location>
    <ligand>
        <name>substrate</name>
    </ligand>
</feature>
<dbReference type="FunFam" id="3.40.50.970:FF:000003">
    <property type="entry name" value="Transketolase"/>
    <property type="match status" value="1"/>
</dbReference>
<dbReference type="InterPro" id="IPR055152">
    <property type="entry name" value="Transketolase-like_C_2"/>
</dbReference>
<comment type="cofactor">
    <cofactor evidence="12">
        <name>thiamine diphosphate</name>
        <dbReference type="ChEBI" id="CHEBI:58937"/>
    </cofactor>
    <text evidence="12">Binds 1 thiamine pyrophosphate per subunit. During the reaction, the substrate forms a covalent intermediate with the cofactor.</text>
</comment>
<evidence type="ECO:0000256" key="11">
    <source>
        <dbReference type="PIRSR" id="PIRSR605478-2"/>
    </source>
</evidence>
<dbReference type="NCBIfam" id="TIGR00232">
    <property type="entry name" value="tktlase_bact"/>
    <property type="match status" value="1"/>
</dbReference>
<proteinExistence type="inferred from homology"/>
<dbReference type="Pfam" id="PF02779">
    <property type="entry name" value="Transket_pyr"/>
    <property type="match status" value="1"/>
</dbReference>
<evidence type="ECO:0000256" key="8">
    <source>
        <dbReference type="ARBA" id="ARBA00049473"/>
    </source>
</evidence>
<evidence type="ECO:0000256" key="12">
    <source>
        <dbReference type="PIRSR" id="PIRSR605478-3"/>
    </source>
</evidence>
<feature type="binding site" evidence="11">
    <location>
        <position position="462"/>
    </location>
    <ligand>
        <name>substrate</name>
    </ligand>
</feature>
<evidence type="ECO:0000256" key="4">
    <source>
        <dbReference type="ARBA" id="ARBA00022679"/>
    </source>
</evidence>
<dbReference type="GO" id="GO:0046872">
    <property type="term" value="F:metal ion binding"/>
    <property type="evidence" value="ECO:0007669"/>
    <property type="project" value="UniProtKB-KW"/>
</dbReference>
<feature type="binding site" evidence="11">
    <location>
        <position position="263"/>
    </location>
    <ligand>
        <name>substrate</name>
    </ligand>
</feature>
<name>A0A8J6N0A3_9DELT</name>
<keyword evidence="6 13" id="KW-0460">Magnesium</keyword>
<feature type="active site" description="Proton donor" evidence="10">
    <location>
        <position position="412"/>
    </location>
</feature>
<dbReference type="InterPro" id="IPR029061">
    <property type="entry name" value="THDP-binding"/>
</dbReference>
<dbReference type="Gene3D" id="3.40.50.970">
    <property type="match status" value="2"/>
</dbReference>
<evidence type="ECO:0000256" key="9">
    <source>
        <dbReference type="NCBIfam" id="TIGR00232"/>
    </source>
</evidence>
<dbReference type="GO" id="GO:0005829">
    <property type="term" value="C:cytosol"/>
    <property type="evidence" value="ECO:0007669"/>
    <property type="project" value="TreeGrafter"/>
</dbReference>
<feature type="site" description="Important for catalytic activity" evidence="14">
    <location>
        <position position="28"/>
    </location>
</feature>
<feature type="binding site" evidence="12">
    <location>
        <position position="438"/>
    </location>
    <ligand>
        <name>thiamine diphosphate</name>
        <dbReference type="ChEBI" id="CHEBI:58937"/>
    </ligand>
</feature>
<dbReference type="SUPFAM" id="SSF52518">
    <property type="entry name" value="Thiamin diphosphate-binding fold (THDP-binding)"/>
    <property type="match status" value="2"/>
</dbReference>
<feature type="site" description="Important for catalytic activity" evidence="14">
    <location>
        <position position="263"/>
    </location>
</feature>
<dbReference type="InterPro" id="IPR020826">
    <property type="entry name" value="Transketolase_BS"/>
</dbReference>
<comment type="function">
    <text evidence="15">Catalyzes the transfer of a two-carbon ketol group from a ketose donor to an aldose acceptor, via a covalent intermediate with the cofactor thiamine pyrophosphate.</text>
</comment>
<dbReference type="EMBL" id="JACNJD010000235">
    <property type="protein sequence ID" value="MBC8177778.1"/>
    <property type="molecule type" value="Genomic_DNA"/>
</dbReference>
<comment type="caution">
    <text evidence="17">The sequence shown here is derived from an EMBL/GenBank/DDBJ whole genome shotgun (WGS) entry which is preliminary data.</text>
</comment>
<dbReference type="InterPro" id="IPR005475">
    <property type="entry name" value="Transketolase-like_Pyr-bd"/>
</dbReference>
<evidence type="ECO:0000313" key="18">
    <source>
        <dbReference type="Proteomes" id="UP000650524"/>
    </source>
</evidence>
<dbReference type="InterPro" id="IPR049557">
    <property type="entry name" value="Transketolase_CS"/>
</dbReference>
<feature type="binding site" evidence="12">
    <location>
        <begin position="116"/>
        <end position="118"/>
    </location>
    <ligand>
        <name>thiamine diphosphate</name>
        <dbReference type="ChEBI" id="CHEBI:58937"/>
    </ligand>
</feature>
<feature type="binding site" evidence="12">
    <location>
        <position position="68"/>
    </location>
    <ligand>
        <name>thiamine diphosphate</name>
        <dbReference type="ChEBI" id="CHEBI:58937"/>
    </ligand>
</feature>
<protein>
    <recommendedName>
        <fullName evidence="3 9">Transketolase</fullName>
        <ecNumber evidence="3 9">2.2.1.1</ecNumber>
    </recommendedName>
</protein>
<dbReference type="PROSITE" id="PS00802">
    <property type="entry name" value="TRANSKETOLASE_2"/>
    <property type="match status" value="1"/>
</dbReference>
<keyword evidence="15" id="KW-0106">Calcium</keyword>
<feature type="binding site" evidence="11">
    <location>
        <position position="474"/>
    </location>
    <ligand>
        <name>substrate</name>
    </ligand>
</feature>
<dbReference type="PANTHER" id="PTHR43522">
    <property type="entry name" value="TRANSKETOLASE"/>
    <property type="match status" value="1"/>
</dbReference>